<evidence type="ECO:0000256" key="1">
    <source>
        <dbReference type="SAM" id="Coils"/>
    </source>
</evidence>
<dbReference type="Proteomes" id="UP000722791">
    <property type="component" value="Unassembled WGS sequence"/>
</dbReference>
<comment type="caution">
    <text evidence="2">The sequence shown here is derived from an EMBL/GenBank/DDBJ whole genome shotgun (WGS) entry which is preliminary data.</text>
</comment>
<dbReference type="EMBL" id="BNCQ01000066">
    <property type="protein sequence ID" value="GIM15512.1"/>
    <property type="molecule type" value="Genomic_DNA"/>
</dbReference>
<dbReference type="OrthoDB" id="545983at2759"/>
<gene>
    <name evidence="2" type="ORF">Vretifemale_8685</name>
    <name evidence="3" type="ORF">Vretimale_18283</name>
</gene>
<keyword evidence="1" id="KW-0175">Coiled coil</keyword>
<feature type="coiled-coil region" evidence="1">
    <location>
        <begin position="157"/>
        <end position="205"/>
    </location>
</feature>
<protein>
    <submittedName>
        <fullName evidence="2">Uncharacterized protein</fullName>
    </submittedName>
</protein>
<feature type="coiled-coil region" evidence="1">
    <location>
        <begin position="238"/>
        <end position="272"/>
    </location>
</feature>
<dbReference type="EMBL" id="BNCP01000016">
    <property type="protein sequence ID" value="GIL79395.1"/>
    <property type="molecule type" value="Genomic_DNA"/>
</dbReference>
<feature type="coiled-coil region" evidence="1">
    <location>
        <begin position="33"/>
        <end position="115"/>
    </location>
</feature>
<reference evidence="2" key="1">
    <citation type="journal article" date="2021" name="Proc. Natl. Acad. Sci. U.S.A.">
        <title>Three genomes in the algal genus Volvox reveal the fate of a haploid sex-determining region after a transition to homothallism.</title>
        <authorList>
            <person name="Yamamoto K."/>
            <person name="Hamaji T."/>
            <person name="Kawai-Toyooka H."/>
            <person name="Matsuzaki R."/>
            <person name="Takahashi F."/>
            <person name="Nishimura Y."/>
            <person name="Kawachi M."/>
            <person name="Noguchi H."/>
            <person name="Minakuchi Y."/>
            <person name="Umen J.G."/>
            <person name="Toyoda A."/>
            <person name="Nozaki H."/>
        </authorList>
    </citation>
    <scope>NUCLEOTIDE SEQUENCE</scope>
    <source>
        <strain evidence="3">NIES-3785</strain>
        <strain evidence="2">NIES-3786</strain>
    </source>
</reference>
<evidence type="ECO:0000313" key="4">
    <source>
        <dbReference type="Proteomes" id="UP000747110"/>
    </source>
</evidence>
<proteinExistence type="predicted"/>
<evidence type="ECO:0000313" key="2">
    <source>
        <dbReference type="EMBL" id="GIL79395.1"/>
    </source>
</evidence>
<dbReference type="AlphaFoldDB" id="A0A8J4CD64"/>
<sequence>MDSSLLVWSLRIRETEALLQSRQQERDGQAARRQALQDQLHERKAEQSRAEQRELRARERLARSQHAVQRHLEEMKKLQTQADCGDKLLSLRSTKRSLESRREQLKATAEVEEHRCTAFDAQVSERRQELVEPVLKLEATLAKVQQRLSYARQTYDMASLTSQLDAQRDRREALQAEVDRKRTALEGLSKEVADVQGQLEQRERINVAAVERSQAALREARSSLDHHLHRRADARQRLQDARGRRVAAASRLADLQQASEAARQTLSCLLDENPQQQQP</sequence>
<dbReference type="Proteomes" id="UP000747110">
    <property type="component" value="Unassembled WGS sequence"/>
</dbReference>
<organism evidence="2 4">
    <name type="scientific">Volvox reticuliferus</name>
    <dbReference type="NCBI Taxonomy" id="1737510"/>
    <lineage>
        <taxon>Eukaryota</taxon>
        <taxon>Viridiplantae</taxon>
        <taxon>Chlorophyta</taxon>
        <taxon>core chlorophytes</taxon>
        <taxon>Chlorophyceae</taxon>
        <taxon>CS clade</taxon>
        <taxon>Chlamydomonadales</taxon>
        <taxon>Volvocaceae</taxon>
        <taxon>Volvox</taxon>
    </lineage>
</organism>
<evidence type="ECO:0000313" key="3">
    <source>
        <dbReference type="EMBL" id="GIM15512.1"/>
    </source>
</evidence>
<name>A0A8J4CD64_9CHLO</name>
<accession>A0A8J4CD64</accession>
<dbReference type="Gene3D" id="1.10.287.1490">
    <property type="match status" value="1"/>
</dbReference>
<keyword evidence="4" id="KW-1185">Reference proteome</keyword>